<dbReference type="Gene3D" id="6.10.140.1230">
    <property type="match status" value="1"/>
</dbReference>
<dbReference type="EMBL" id="JACMSC010000009">
    <property type="protein sequence ID" value="KAG6507151.1"/>
    <property type="molecule type" value="Genomic_DNA"/>
</dbReference>
<proteinExistence type="predicted"/>
<evidence type="ECO:0000313" key="2">
    <source>
        <dbReference type="EMBL" id="KAG6507151.1"/>
    </source>
</evidence>
<gene>
    <name evidence="2" type="ORF">ZIOFF_032492</name>
</gene>
<evidence type="ECO:0000256" key="1">
    <source>
        <dbReference type="SAM" id="SignalP"/>
    </source>
</evidence>
<dbReference type="AlphaFoldDB" id="A0A8J5GJ33"/>
<organism evidence="2 3">
    <name type="scientific">Zingiber officinale</name>
    <name type="common">Ginger</name>
    <name type="synonym">Amomum zingiber</name>
    <dbReference type="NCBI Taxonomy" id="94328"/>
    <lineage>
        <taxon>Eukaryota</taxon>
        <taxon>Viridiplantae</taxon>
        <taxon>Streptophyta</taxon>
        <taxon>Embryophyta</taxon>
        <taxon>Tracheophyta</taxon>
        <taxon>Spermatophyta</taxon>
        <taxon>Magnoliopsida</taxon>
        <taxon>Liliopsida</taxon>
        <taxon>Zingiberales</taxon>
        <taxon>Zingiberaceae</taxon>
        <taxon>Zingiber</taxon>
    </lineage>
</organism>
<feature type="signal peptide" evidence="1">
    <location>
        <begin position="1"/>
        <end position="18"/>
    </location>
</feature>
<sequence>MPLLYFLCFKSLSANINALAFFLLPPQAPLPVPTLFSYSFSRFLALAIGEAFHPPPPPPPACGSSLAFCILLWELQLASAFCTGRHKDERDVSRLQIITDQGDSVDFCPFLRFRPSSLALSRAFVGAMGNTEKLMNQIFELKFTSKSLQRQARKCEKEEKSEKLKVKKAIEKGNMDGARIYAENAIRKRTEQMNYLRLSSRLDAVVARLDTQAKMQVIGKSMGSIVKALDSSLASGNLQKMSETMDQFERQFVNMEVQAEFMEGAMAGSTSLSTPESEVNSLMQQVADDYGLEVSVGLPQAASHAIPSAKEKEPVNEDDLSRRLAELKARAPGIKHLVRWCMSNSADLPRCRKNLVETTISASSMLLFSVSANNAS</sequence>
<feature type="chain" id="PRO_5035149365" evidence="1">
    <location>
        <begin position="19"/>
        <end position="376"/>
    </location>
</feature>
<reference evidence="2 3" key="1">
    <citation type="submission" date="2020-08" db="EMBL/GenBank/DDBJ databases">
        <title>Plant Genome Project.</title>
        <authorList>
            <person name="Zhang R.-G."/>
        </authorList>
    </citation>
    <scope>NUCLEOTIDE SEQUENCE [LARGE SCALE GENOMIC DNA]</scope>
    <source>
        <tissue evidence="2">Rhizome</tissue>
    </source>
</reference>
<protein>
    <submittedName>
        <fullName evidence="2">Uncharacterized protein</fullName>
    </submittedName>
</protein>
<accession>A0A8J5GJ33</accession>
<dbReference type="PANTHER" id="PTHR10476">
    <property type="entry name" value="CHARGED MULTIVESICULAR BODY PROTEIN"/>
    <property type="match status" value="1"/>
</dbReference>
<dbReference type="Proteomes" id="UP000734854">
    <property type="component" value="Unassembled WGS sequence"/>
</dbReference>
<comment type="caution">
    <text evidence="2">The sequence shown here is derived from an EMBL/GenBank/DDBJ whole genome shotgun (WGS) entry which is preliminary data.</text>
</comment>
<dbReference type="Pfam" id="PF03357">
    <property type="entry name" value="Snf7"/>
    <property type="match status" value="1"/>
</dbReference>
<evidence type="ECO:0000313" key="3">
    <source>
        <dbReference type="Proteomes" id="UP000734854"/>
    </source>
</evidence>
<dbReference type="InterPro" id="IPR005024">
    <property type="entry name" value="Snf7_fam"/>
</dbReference>
<keyword evidence="3" id="KW-1185">Reference proteome</keyword>
<keyword evidence="1" id="KW-0732">Signal</keyword>
<dbReference type="GO" id="GO:0007034">
    <property type="term" value="P:vacuolar transport"/>
    <property type="evidence" value="ECO:0007669"/>
    <property type="project" value="InterPro"/>
</dbReference>
<name>A0A8J5GJ33_ZINOF</name>